<feature type="site" description="Transition state stabilizer" evidence="7">
    <location>
        <position position="153"/>
    </location>
</feature>
<dbReference type="FunFam" id="3.60.10.10:FF:000026">
    <property type="entry name" value="Exodeoxyribonuclease III"/>
    <property type="match status" value="1"/>
</dbReference>
<dbReference type="InterPro" id="IPR036691">
    <property type="entry name" value="Endo/exonu/phosph_ase_sf"/>
</dbReference>
<evidence type="ECO:0000256" key="2">
    <source>
        <dbReference type="ARBA" id="ARBA00022723"/>
    </source>
</evidence>
<evidence type="ECO:0000256" key="3">
    <source>
        <dbReference type="ARBA" id="ARBA00022801"/>
    </source>
</evidence>
<evidence type="ECO:0000259" key="8">
    <source>
        <dbReference type="Pfam" id="PF03372"/>
    </source>
</evidence>
<keyword evidence="4 6" id="KW-0460">Magnesium</keyword>
<feature type="binding site" evidence="6">
    <location>
        <position position="247"/>
    </location>
    <ligand>
        <name>Mg(2+)</name>
        <dbReference type="ChEBI" id="CHEBI:18420"/>
        <label>1</label>
    </ligand>
</feature>
<evidence type="ECO:0000313" key="10">
    <source>
        <dbReference type="Proteomes" id="UP000177025"/>
    </source>
</evidence>
<proteinExistence type="inferred from homology"/>
<feature type="site" description="Important for catalytic activity" evidence="7">
    <location>
        <position position="222"/>
    </location>
</feature>
<dbReference type="CDD" id="cd09085">
    <property type="entry name" value="Mth212-like_AP-endo"/>
    <property type="match status" value="1"/>
</dbReference>
<keyword evidence="2 6" id="KW-0479">Metal-binding</keyword>
<keyword evidence="3" id="KW-0378">Hydrolase</keyword>
<evidence type="ECO:0000256" key="7">
    <source>
        <dbReference type="PIRSR" id="PIRSR604808-3"/>
    </source>
</evidence>
<dbReference type="NCBIfam" id="TIGR00633">
    <property type="entry name" value="xth"/>
    <property type="match status" value="1"/>
</dbReference>
<reference evidence="9 10" key="1">
    <citation type="journal article" date="2016" name="Nat. Commun.">
        <title>Thousands of microbial genomes shed light on interconnected biogeochemical processes in an aquifer system.</title>
        <authorList>
            <person name="Anantharaman K."/>
            <person name="Brown C.T."/>
            <person name="Hug L.A."/>
            <person name="Sharon I."/>
            <person name="Castelle C.J."/>
            <person name="Probst A.J."/>
            <person name="Thomas B.C."/>
            <person name="Singh A."/>
            <person name="Wilkins M.J."/>
            <person name="Karaoz U."/>
            <person name="Brodie E.L."/>
            <person name="Williams K.H."/>
            <person name="Hubbard S.S."/>
            <person name="Banfield J.F."/>
        </authorList>
    </citation>
    <scope>NUCLEOTIDE SEQUENCE [LARGE SCALE GENOMIC DNA]</scope>
</reference>
<feature type="domain" description="Endonuclease/exonuclease/phosphatase" evidence="8">
    <location>
        <begin position="8"/>
        <end position="248"/>
    </location>
</feature>
<name>A0A1F4UDZ6_UNCW3</name>
<comment type="similarity">
    <text evidence="1">Belongs to the DNA repair enzymes AP/ExoA family.</text>
</comment>
<evidence type="ECO:0000313" key="9">
    <source>
        <dbReference type="EMBL" id="OGC43137.1"/>
    </source>
</evidence>
<comment type="cofactor">
    <cofactor evidence="6">
        <name>Mg(2+)</name>
        <dbReference type="ChEBI" id="CHEBI:18420"/>
    </cofactor>
    <cofactor evidence="6">
        <name>Mn(2+)</name>
        <dbReference type="ChEBI" id="CHEBI:29035"/>
    </cofactor>
    <text evidence="6">Probably binds two magnesium or manganese ions per subunit.</text>
</comment>
<dbReference type="PANTHER" id="PTHR22748:SF6">
    <property type="entry name" value="DNA-(APURINIC OR APYRIMIDINIC SITE) ENDONUCLEASE"/>
    <property type="match status" value="1"/>
</dbReference>
<evidence type="ECO:0000256" key="5">
    <source>
        <dbReference type="PIRSR" id="PIRSR604808-1"/>
    </source>
</evidence>
<comment type="caution">
    <text evidence="9">The sequence shown here is derived from an EMBL/GenBank/DDBJ whole genome shotgun (WGS) entry which is preliminary data.</text>
</comment>
<dbReference type="InterPro" id="IPR004808">
    <property type="entry name" value="AP_endonuc_1"/>
</dbReference>
<accession>A0A1F4UDZ6</accession>
<feature type="site" description="Interaction with DNA substrate" evidence="7">
    <location>
        <position position="248"/>
    </location>
</feature>
<feature type="active site" description="Proton donor/acceptor" evidence="5">
    <location>
        <position position="151"/>
    </location>
</feature>
<dbReference type="Proteomes" id="UP000177025">
    <property type="component" value="Unassembled WGS sequence"/>
</dbReference>
<dbReference type="PROSITE" id="PS00726">
    <property type="entry name" value="AP_NUCLEASE_F1_1"/>
    <property type="match status" value="1"/>
</dbReference>
<feature type="active site" description="Proton acceptor" evidence="5">
    <location>
        <position position="248"/>
    </location>
</feature>
<dbReference type="InterPro" id="IPR005135">
    <property type="entry name" value="Endo/exonuclease/phosphatase"/>
</dbReference>
<dbReference type="Pfam" id="PF03372">
    <property type="entry name" value="Exo_endo_phos"/>
    <property type="match status" value="1"/>
</dbReference>
<dbReference type="PANTHER" id="PTHR22748">
    <property type="entry name" value="AP ENDONUCLEASE"/>
    <property type="match status" value="1"/>
</dbReference>
<dbReference type="GO" id="GO:0008311">
    <property type="term" value="F:double-stranded DNA 3'-5' DNA exonuclease activity"/>
    <property type="evidence" value="ECO:0007669"/>
    <property type="project" value="TreeGrafter"/>
</dbReference>
<evidence type="ECO:0000256" key="1">
    <source>
        <dbReference type="ARBA" id="ARBA00007092"/>
    </source>
</evidence>
<evidence type="ECO:0000256" key="4">
    <source>
        <dbReference type="ARBA" id="ARBA00022842"/>
    </source>
</evidence>
<protein>
    <submittedName>
        <fullName evidence="9">Exodeoxyribonuclease III</fullName>
    </submittedName>
</protein>
<sequence length="257" mass="29698">MKIIRLYSWNVNGLRAIYKKGFLLWLESAKPDIVSIQETKASPDQLPEEIKSISGYHSYFVAAERKGYSGVALYAKPEPQLVAKGFGNLEFDVEGRTIIADYDDFLLYNIYFPNGKSSKERLQYKLAFYDTLLDHLDGILKKDRKVIVCGDVNTAHNEIDLARPKENRKISGFLPEERAWIDRLIQVGFHDAFRIFNNEGGNYTWWDMKTSARERNVGWRIDYFFISNNLYENIRAASIFSDVMGSDHCPISIELEI</sequence>
<dbReference type="GO" id="GO:0006284">
    <property type="term" value="P:base-excision repair"/>
    <property type="evidence" value="ECO:0007669"/>
    <property type="project" value="TreeGrafter"/>
</dbReference>
<organism evidence="9 10">
    <name type="scientific">candidate division WOR-3 bacterium RBG_13_43_14</name>
    <dbReference type="NCBI Taxonomy" id="1802590"/>
    <lineage>
        <taxon>Bacteria</taxon>
        <taxon>Bacteria division WOR-3</taxon>
    </lineage>
</organism>
<dbReference type="NCBIfam" id="TIGR00195">
    <property type="entry name" value="exoDNase_III"/>
    <property type="match status" value="1"/>
</dbReference>
<keyword evidence="6" id="KW-0464">Manganese</keyword>
<dbReference type="AlphaFoldDB" id="A0A1F4UDZ6"/>
<dbReference type="GO" id="GO:0003677">
    <property type="term" value="F:DNA binding"/>
    <property type="evidence" value="ECO:0007669"/>
    <property type="project" value="InterPro"/>
</dbReference>
<dbReference type="GO" id="GO:0008081">
    <property type="term" value="F:phosphoric diester hydrolase activity"/>
    <property type="evidence" value="ECO:0007669"/>
    <property type="project" value="TreeGrafter"/>
</dbReference>
<gene>
    <name evidence="9" type="ORF">A2Y85_01265</name>
</gene>
<dbReference type="GO" id="GO:0003906">
    <property type="term" value="F:DNA-(apurinic or apyrimidinic site) endonuclease activity"/>
    <property type="evidence" value="ECO:0007669"/>
    <property type="project" value="TreeGrafter"/>
</dbReference>
<feature type="binding site" evidence="6">
    <location>
        <position position="153"/>
    </location>
    <ligand>
        <name>Mg(2+)</name>
        <dbReference type="ChEBI" id="CHEBI:18420"/>
        <label>1</label>
    </ligand>
</feature>
<dbReference type="Gene3D" id="3.60.10.10">
    <property type="entry name" value="Endonuclease/exonuclease/phosphatase"/>
    <property type="match status" value="1"/>
</dbReference>
<feature type="binding site" evidence="6">
    <location>
        <position position="10"/>
    </location>
    <ligand>
        <name>Mg(2+)</name>
        <dbReference type="ChEBI" id="CHEBI:18420"/>
        <label>1</label>
    </ligand>
</feature>
<feature type="binding site" evidence="6">
    <location>
        <position position="38"/>
    </location>
    <ligand>
        <name>Mg(2+)</name>
        <dbReference type="ChEBI" id="CHEBI:18420"/>
        <label>1</label>
    </ligand>
</feature>
<dbReference type="EMBL" id="MEUM01000035">
    <property type="protein sequence ID" value="OGC43137.1"/>
    <property type="molecule type" value="Genomic_DNA"/>
</dbReference>
<dbReference type="InterPro" id="IPR020847">
    <property type="entry name" value="AP_endonuclease_F1_BS"/>
</dbReference>
<feature type="active site" evidence="5">
    <location>
        <position position="111"/>
    </location>
</feature>
<feature type="binding site" evidence="6">
    <location>
        <position position="248"/>
    </location>
    <ligand>
        <name>Mg(2+)</name>
        <dbReference type="ChEBI" id="CHEBI:18420"/>
        <label>1</label>
    </ligand>
</feature>
<dbReference type="GO" id="GO:0046872">
    <property type="term" value="F:metal ion binding"/>
    <property type="evidence" value="ECO:0007669"/>
    <property type="project" value="UniProtKB-KW"/>
</dbReference>
<evidence type="ECO:0000256" key="6">
    <source>
        <dbReference type="PIRSR" id="PIRSR604808-2"/>
    </source>
</evidence>
<dbReference type="PROSITE" id="PS51435">
    <property type="entry name" value="AP_NUCLEASE_F1_4"/>
    <property type="match status" value="1"/>
</dbReference>
<dbReference type="SUPFAM" id="SSF56219">
    <property type="entry name" value="DNase I-like"/>
    <property type="match status" value="1"/>
</dbReference>
<feature type="binding site" evidence="6">
    <location>
        <position position="151"/>
    </location>
    <ligand>
        <name>Mg(2+)</name>
        <dbReference type="ChEBI" id="CHEBI:18420"/>
        <label>1</label>
    </ligand>
</feature>